<reference evidence="1" key="1">
    <citation type="submission" date="2020-04" db="EMBL/GenBank/DDBJ databases">
        <authorList>
            <person name="Alioto T."/>
            <person name="Alioto T."/>
            <person name="Gomez Garrido J."/>
        </authorList>
    </citation>
    <scope>NUCLEOTIDE SEQUENCE</scope>
    <source>
        <strain evidence="1">A484AB</strain>
    </source>
</reference>
<dbReference type="AlphaFoldDB" id="A0A6S7K1L1"/>
<comment type="caution">
    <text evidence="1">The sequence shown here is derived from an EMBL/GenBank/DDBJ whole genome shotgun (WGS) entry which is preliminary data.</text>
</comment>
<accession>A0A6S7K1L1</accession>
<evidence type="ECO:0000313" key="1">
    <source>
        <dbReference type="EMBL" id="CAB4036434.1"/>
    </source>
</evidence>
<name>A0A6S7K1L1_PARCT</name>
<organism evidence="1 2">
    <name type="scientific">Paramuricea clavata</name>
    <name type="common">Red gorgonian</name>
    <name type="synonym">Violescent sea-whip</name>
    <dbReference type="NCBI Taxonomy" id="317549"/>
    <lineage>
        <taxon>Eukaryota</taxon>
        <taxon>Metazoa</taxon>
        <taxon>Cnidaria</taxon>
        <taxon>Anthozoa</taxon>
        <taxon>Octocorallia</taxon>
        <taxon>Malacalcyonacea</taxon>
        <taxon>Plexauridae</taxon>
        <taxon>Paramuricea</taxon>
    </lineage>
</organism>
<sequence length="108" mass="13078">MGKKQDMNNRMFLRPSPNEEIKLLEDEKQKLRKLRLQQVRQQEKVLASRARKKFKEKEKKEIDILENELKKKWQEDITEKRSMLENEYYENVAHVGEGHQAALMVRII</sequence>
<protein>
    <submittedName>
        <fullName evidence="1">Uncharacterized protein</fullName>
    </submittedName>
</protein>
<keyword evidence="2" id="KW-1185">Reference proteome</keyword>
<dbReference type="Proteomes" id="UP001152795">
    <property type="component" value="Unassembled WGS sequence"/>
</dbReference>
<dbReference type="EMBL" id="CACRXK020022029">
    <property type="protein sequence ID" value="CAB4036434.1"/>
    <property type="molecule type" value="Genomic_DNA"/>
</dbReference>
<gene>
    <name evidence="1" type="ORF">PACLA_8A006707</name>
</gene>
<evidence type="ECO:0000313" key="2">
    <source>
        <dbReference type="Proteomes" id="UP001152795"/>
    </source>
</evidence>
<proteinExistence type="predicted"/>